<dbReference type="RefSeq" id="WP_268758650.1">
    <property type="nucleotide sequence ID" value="NZ_CP113836.1"/>
</dbReference>
<sequence length="140" mass="15366">MSGVDQSRRELGGQFALRLRVKIQRQDEGYVLGLTPSQFELIRRVVITTVGPPRSSEMIGLLAGPAARDVLRTVSRMDIQSSSSGVELHLTPNELHGLRSILTSAYLDADSEETFYVRTGFFTENVKGVARAMSNAIGEL</sequence>
<dbReference type="EMBL" id="CP113836">
    <property type="protein sequence ID" value="WAL68555.1"/>
    <property type="molecule type" value="Genomic_DNA"/>
</dbReference>
<keyword evidence="2" id="KW-1185">Reference proteome</keyword>
<gene>
    <name evidence="1" type="ORF">ORV05_12520</name>
</gene>
<evidence type="ECO:0000313" key="1">
    <source>
        <dbReference type="EMBL" id="WAL68555.1"/>
    </source>
</evidence>
<name>A0ABY7B9C5_9PSEU</name>
<accession>A0ABY7B9C5</accession>
<protein>
    <submittedName>
        <fullName evidence="1">Uncharacterized protein</fullName>
    </submittedName>
</protein>
<reference evidence="1" key="1">
    <citation type="submission" date="2022-11" db="EMBL/GenBank/DDBJ databases">
        <authorList>
            <person name="Mo P."/>
        </authorList>
    </citation>
    <scope>NUCLEOTIDE SEQUENCE</scope>
    <source>
        <strain evidence="1">HUAS 11-8</strain>
    </source>
</reference>
<dbReference type="Proteomes" id="UP001163203">
    <property type="component" value="Chromosome"/>
</dbReference>
<proteinExistence type="predicted"/>
<evidence type="ECO:0000313" key="2">
    <source>
        <dbReference type="Proteomes" id="UP001163203"/>
    </source>
</evidence>
<organism evidence="1 2">
    <name type="scientific">Amycolatopsis cynarae</name>
    <dbReference type="NCBI Taxonomy" id="2995223"/>
    <lineage>
        <taxon>Bacteria</taxon>
        <taxon>Bacillati</taxon>
        <taxon>Actinomycetota</taxon>
        <taxon>Actinomycetes</taxon>
        <taxon>Pseudonocardiales</taxon>
        <taxon>Pseudonocardiaceae</taxon>
        <taxon>Amycolatopsis</taxon>
    </lineage>
</organism>